<dbReference type="EMBL" id="CADIKH010000271">
    <property type="protein sequence ID" value="CAB3775130.1"/>
    <property type="molecule type" value="Genomic_DNA"/>
</dbReference>
<gene>
    <name evidence="1" type="ORF">LMG29542_08512</name>
</gene>
<proteinExistence type="predicted"/>
<sequence length="32" mass="3462">MSGKGLPATSPRLFAGLLYLQHGFDLSDEKLV</sequence>
<dbReference type="Proteomes" id="UP000494363">
    <property type="component" value="Unassembled WGS sequence"/>
</dbReference>
<organism evidence="1 2">
    <name type="scientific">Paraburkholderia humisilvae</name>
    <dbReference type="NCBI Taxonomy" id="627669"/>
    <lineage>
        <taxon>Bacteria</taxon>
        <taxon>Pseudomonadati</taxon>
        <taxon>Pseudomonadota</taxon>
        <taxon>Betaproteobacteria</taxon>
        <taxon>Burkholderiales</taxon>
        <taxon>Burkholderiaceae</taxon>
        <taxon>Paraburkholderia</taxon>
    </lineage>
</organism>
<keyword evidence="2" id="KW-1185">Reference proteome</keyword>
<evidence type="ECO:0000313" key="1">
    <source>
        <dbReference type="EMBL" id="CAB3775130.1"/>
    </source>
</evidence>
<reference evidence="1 2" key="1">
    <citation type="submission" date="2020-04" db="EMBL/GenBank/DDBJ databases">
        <authorList>
            <person name="De Canck E."/>
        </authorList>
    </citation>
    <scope>NUCLEOTIDE SEQUENCE [LARGE SCALE GENOMIC DNA]</scope>
    <source>
        <strain evidence="1 2">LMG 29542</strain>
    </source>
</reference>
<protein>
    <recommendedName>
        <fullName evidence="3">Transposase</fullName>
    </recommendedName>
</protein>
<evidence type="ECO:0008006" key="3">
    <source>
        <dbReference type="Google" id="ProtNLM"/>
    </source>
</evidence>
<evidence type="ECO:0000313" key="2">
    <source>
        <dbReference type="Proteomes" id="UP000494363"/>
    </source>
</evidence>
<name>A0A6J5F8G6_9BURK</name>
<accession>A0A6J5F8G6</accession>
<dbReference type="AlphaFoldDB" id="A0A6J5F8G6"/>